<protein>
    <recommendedName>
        <fullName evidence="3">Transposase</fullName>
    </recommendedName>
</protein>
<evidence type="ECO:0008006" key="3">
    <source>
        <dbReference type="Google" id="ProtNLM"/>
    </source>
</evidence>
<evidence type="ECO:0000313" key="1">
    <source>
        <dbReference type="EMBL" id="KIO74018.1"/>
    </source>
</evidence>
<accession>A0ABD4AAN0</accession>
<proteinExistence type="predicted"/>
<dbReference type="Proteomes" id="UP000032076">
    <property type="component" value="Unassembled WGS sequence"/>
</dbReference>
<reference evidence="1 2" key="1">
    <citation type="submission" date="2015-01" db="EMBL/GenBank/DDBJ databases">
        <title>Draft Genome Sequences of Four Bacillus thermoamylovorans Strains, Isolated From Food Products.</title>
        <authorList>
            <person name="Krawcyk A.O."/>
            <person name="Berendsen E.M."/>
            <person name="Eijlander R.T."/>
            <person name="de Jong A."/>
            <person name="Wells-Bennik M."/>
            <person name="Kuipers O.P."/>
        </authorList>
    </citation>
    <scope>NUCLEOTIDE SEQUENCE [LARGE SCALE GENOMIC DNA]</scope>
    <source>
        <strain evidence="1 2">B4167</strain>
    </source>
</reference>
<gene>
    <name evidence="1" type="ORF">B4167_1626</name>
</gene>
<name>A0ABD4AAN0_9BACI</name>
<evidence type="ECO:0000313" key="2">
    <source>
        <dbReference type="Proteomes" id="UP000032076"/>
    </source>
</evidence>
<dbReference type="AlphaFoldDB" id="A0ABD4AAN0"/>
<sequence length="353" mass="40983">MNSLEGKSNKTGIRFTNNKLIWNGLAVPVVIKRNDIYAQTALENNKVKYCRIVRKLVRGKYKFYVQLVMEGMPPTKYNKETGEVRNPVNEGRVGLDIGTQTIAIASNKEVKLLELAPSTNNMEREKRILQRKLDRQRRANNPNKYNEDGTIKEGNRDKWIFSNRYIKARNALAEIQRKIASKRKQDHEKLANYILSLGNDIKVETMSFQGLQARAKETTINEKTGNYNKKKRFGKSIANKAPSMLLTILDNKLKFQDTKLKKVDTYSVKASQYNHVTNEYNKKELGQRWNDFGDFKIQRDLYSAFLIMNVNEDLKTINRELCFRKFGNFKELHDLEINRIKSSDNELISSMGI</sequence>
<comment type="caution">
    <text evidence="1">The sequence shown here is derived from an EMBL/GenBank/DDBJ whole genome shotgun (WGS) entry which is preliminary data.</text>
</comment>
<dbReference type="RefSeq" id="WP_235369773.1">
    <property type="nucleotide sequence ID" value="NZ_JXLU01000016.1"/>
</dbReference>
<organism evidence="1 2">
    <name type="scientific">Caldibacillus thermoamylovorans</name>
    <dbReference type="NCBI Taxonomy" id="35841"/>
    <lineage>
        <taxon>Bacteria</taxon>
        <taxon>Bacillati</taxon>
        <taxon>Bacillota</taxon>
        <taxon>Bacilli</taxon>
        <taxon>Bacillales</taxon>
        <taxon>Bacillaceae</taxon>
        <taxon>Caldibacillus</taxon>
    </lineage>
</organism>
<dbReference type="EMBL" id="JXLU01000016">
    <property type="protein sequence ID" value="KIO74018.1"/>
    <property type="molecule type" value="Genomic_DNA"/>
</dbReference>